<organism evidence="1 2">
    <name type="scientific">Arthroderma otae (strain ATCC MYA-4605 / CBS 113480)</name>
    <name type="common">Microsporum canis</name>
    <dbReference type="NCBI Taxonomy" id="554155"/>
    <lineage>
        <taxon>Eukaryota</taxon>
        <taxon>Fungi</taxon>
        <taxon>Dikarya</taxon>
        <taxon>Ascomycota</taxon>
        <taxon>Pezizomycotina</taxon>
        <taxon>Eurotiomycetes</taxon>
        <taxon>Eurotiomycetidae</taxon>
        <taxon>Onygenales</taxon>
        <taxon>Arthrodermataceae</taxon>
        <taxon>Microsporum</taxon>
    </lineage>
</organism>
<name>C5FCK8_ARTOC</name>
<dbReference type="RefSeq" id="XP_002850326.1">
    <property type="nucleotide sequence ID" value="XM_002850280.1"/>
</dbReference>
<dbReference type="AlphaFoldDB" id="C5FCK8"/>
<dbReference type="EMBL" id="DS995701">
    <property type="protein sequence ID" value="EEQ27542.1"/>
    <property type="molecule type" value="Genomic_DNA"/>
</dbReference>
<sequence>MEVTTEYSVELSSWISLQRSSPGALWTLLCTRLSCENATGLKEMLVLTDEEGEIPTGLTDLVNDDLLEPTEGQMRLCGGGAGLGLDGTG</sequence>
<accession>C5FCK8</accession>
<keyword evidence="2" id="KW-1185">Reference proteome</keyword>
<proteinExistence type="predicted"/>
<dbReference type="HOGENOM" id="CLU_2454277_0_0_1"/>
<evidence type="ECO:0000313" key="2">
    <source>
        <dbReference type="Proteomes" id="UP000002035"/>
    </source>
</evidence>
<gene>
    <name evidence="1" type="ORF">MCYG_00430</name>
</gene>
<reference evidence="2" key="1">
    <citation type="journal article" date="2012" name="MBio">
        <title>Comparative genome analysis of Trichophyton rubrum and related dermatophytes reveals candidate genes involved in infection.</title>
        <authorList>
            <person name="Martinez D.A."/>
            <person name="Oliver B.G."/>
            <person name="Graeser Y."/>
            <person name="Goldberg J.M."/>
            <person name="Li W."/>
            <person name="Martinez-Rossi N.M."/>
            <person name="Monod M."/>
            <person name="Shelest E."/>
            <person name="Barton R.C."/>
            <person name="Birch E."/>
            <person name="Brakhage A.A."/>
            <person name="Chen Z."/>
            <person name="Gurr S.J."/>
            <person name="Heiman D."/>
            <person name="Heitman J."/>
            <person name="Kosti I."/>
            <person name="Rossi A."/>
            <person name="Saif S."/>
            <person name="Samalova M."/>
            <person name="Saunders C.W."/>
            <person name="Shea T."/>
            <person name="Summerbell R.C."/>
            <person name="Xu J."/>
            <person name="Young S."/>
            <person name="Zeng Q."/>
            <person name="Birren B.W."/>
            <person name="Cuomo C.A."/>
            <person name="White T.C."/>
        </authorList>
    </citation>
    <scope>NUCLEOTIDE SEQUENCE [LARGE SCALE GENOMIC DNA]</scope>
    <source>
        <strain evidence="2">ATCC MYA-4605 / CBS 113480</strain>
    </source>
</reference>
<evidence type="ECO:0000313" key="1">
    <source>
        <dbReference type="EMBL" id="EEQ27542.1"/>
    </source>
</evidence>
<dbReference type="Proteomes" id="UP000002035">
    <property type="component" value="Unassembled WGS sequence"/>
</dbReference>
<dbReference type="VEuPathDB" id="FungiDB:MCYG_00430"/>
<protein>
    <submittedName>
        <fullName evidence="1">Uncharacterized protein</fullName>
    </submittedName>
</protein>
<dbReference type="GeneID" id="9225467"/>